<evidence type="ECO:0000256" key="4">
    <source>
        <dbReference type="ARBA" id="ARBA00022776"/>
    </source>
</evidence>
<evidence type="ECO:0000256" key="6">
    <source>
        <dbReference type="ARBA" id="ARBA00023306"/>
    </source>
</evidence>
<comment type="caution">
    <text evidence="7">The sequence shown here is derived from an EMBL/GenBank/DDBJ whole genome shotgun (WGS) entry which is preliminary data.</text>
</comment>
<dbReference type="GO" id="GO:0051301">
    <property type="term" value="P:cell division"/>
    <property type="evidence" value="ECO:0007669"/>
    <property type="project" value="UniProtKB-KW"/>
</dbReference>
<dbReference type="Gene3D" id="3.30.457.60">
    <property type="match status" value="1"/>
</dbReference>
<reference evidence="7 8" key="1">
    <citation type="submission" date="2016-03" db="EMBL/GenBank/DDBJ databases">
        <title>EvidentialGene: Evidence-directed Construction of Genes on Genomes.</title>
        <authorList>
            <person name="Gilbert D.G."/>
            <person name="Choi J.-H."/>
            <person name="Mockaitis K."/>
            <person name="Colbourne J."/>
            <person name="Pfrender M."/>
        </authorList>
    </citation>
    <scope>NUCLEOTIDE SEQUENCE [LARGE SCALE GENOMIC DNA]</scope>
    <source>
        <strain evidence="7 8">Xinb3</strain>
        <tissue evidence="7">Complete organism</tissue>
    </source>
</reference>
<gene>
    <name evidence="7" type="ORF">APZ42_022933</name>
</gene>
<dbReference type="InterPro" id="IPR008672">
    <property type="entry name" value="Mad1"/>
</dbReference>
<evidence type="ECO:0000313" key="7">
    <source>
        <dbReference type="EMBL" id="KZS12143.1"/>
    </source>
</evidence>
<evidence type="ECO:0000256" key="5">
    <source>
        <dbReference type="ARBA" id="ARBA00023242"/>
    </source>
</evidence>
<keyword evidence="8" id="KW-1185">Reference proteome</keyword>
<dbReference type="PANTHER" id="PTHR23168">
    <property type="entry name" value="MITOTIC SPINDLE ASSEMBLY CHECKPOINT PROTEIN MAD1 MITOTIC ARREST DEFICIENT-LIKE PROTEIN 1"/>
    <property type="match status" value="1"/>
</dbReference>
<dbReference type="Gene3D" id="6.10.250.90">
    <property type="match status" value="1"/>
</dbReference>
<dbReference type="PANTHER" id="PTHR23168:SF0">
    <property type="entry name" value="MITOTIC SPINDLE ASSEMBLY CHECKPOINT PROTEIN MAD1"/>
    <property type="match status" value="1"/>
</dbReference>
<proteinExistence type="inferred from homology"/>
<evidence type="ECO:0000256" key="1">
    <source>
        <dbReference type="ARBA" id="ARBA00004123"/>
    </source>
</evidence>
<dbReference type="GO" id="GO:0005635">
    <property type="term" value="C:nuclear envelope"/>
    <property type="evidence" value="ECO:0007669"/>
    <property type="project" value="TreeGrafter"/>
</dbReference>
<dbReference type="Proteomes" id="UP000076858">
    <property type="component" value="Unassembled WGS sequence"/>
</dbReference>
<sequence length="747" mass="86371">MASSSRSVPDDLDSTVLRHQVQRYFNELSQEGPLNMEFLSMKRKPASSAVTTAMRTSTFDSHLPKKMCFDSSVAEEISVTADSSSFARKGVADSYSQSYNKPTKVDMTAQYEQKLSEKQAKVLELQQKIIQTEMKFNTLLTTKDQLDHDLSNLKDTCRTKVKHYEDKIENLQIEIKQLHLKNDRLAKENIFTKEAMDQLKLACAEEKISCNKELSRVEQKMIDMQLECEDKIRGLEKNLEKALWEANKHQMEAEEAKNQLKLKERVASPPSDHITVIEQQRQVILEMENALFAQRATFSQSQEAKLTRIPQLEKELAHLHATNQLYRETAANELLLKEQISALQESVQRYKDQCQAIPDLQGELKKMASHLREWESMAGRLFDANSLAQVQAQVENMRRKELKLVDDIGNLQIELNSLNRKNLTLRDKIEALNDVSKTKLDLEDRVRKLERKLIVVQKDRDHYRTINEMYENEMTRVGGPATVSMETKQINELERLLEEYRELVSMADTSPKANQETVTKLNQEKEQLTKEVAELNQTIKHLKAQLEFAESRGIASDTRILHFTNNPLDNVRRKTLEQLSQLEKENESLRERVRLMEAGYSQNLTLLVEDHFEQGCTPERFRELEEKLKSSEMKNQRMEEVFRKYCSDFRRGIFELFGYQVDNDECGNFKLTSVFSESSADYLSFKYVGDGLMVMDSPYLHTIDDLVQLHINNQKSIPVFLSALTVELYSRQSINSSAYPSVMATPS</sequence>
<dbReference type="OrthoDB" id="331602at2759"/>
<dbReference type="Pfam" id="PF05557">
    <property type="entry name" value="MAD"/>
    <property type="match status" value="1"/>
</dbReference>
<protein>
    <submittedName>
        <fullName evidence="7">Protein MAD1</fullName>
    </submittedName>
</protein>
<organism evidence="7 8">
    <name type="scientific">Daphnia magna</name>
    <dbReference type="NCBI Taxonomy" id="35525"/>
    <lineage>
        <taxon>Eukaryota</taxon>
        <taxon>Metazoa</taxon>
        <taxon>Ecdysozoa</taxon>
        <taxon>Arthropoda</taxon>
        <taxon>Crustacea</taxon>
        <taxon>Branchiopoda</taxon>
        <taxon>Diplostraca</taxon>
        <taxon>Cladocera</taxon>
        <taxon>Anomopoda</taxon>
        <taxon>Daphniidae</taxon>
        <taxon>Daphnia</taxon>
    </lineage>
</organism>
<name>A0A164VAW4_9CRUS</name>
<keyword evidence="4" id="KW-0498">Mitosis</keyword>
<dbReference type="STRING" id="35525.A0A164VAW4"/>
<comment type="similarity">
    <text evidence="2">Belongs to the MAD1 family.</text>
</comment>
<keyword evidence="5" id="KW-0539">Nucleus</keyword>
<evidence type="ECO:0000256" key="3">
    <source>
        <dbReference type="ARBA" id="ARBA00022618"/>
    </source>
</evidence>
<dbReference type="AlphaFoldDB" id="A0A164VAW4"/>
<dbReference type="GO" id="GO:0051315">
    <property type="term" value="P:attachment of mitotic spindle microtubules to kinetochore"/>
    <property type="evidence" value="ECO:0007669"/>
    <property type="project" value="TreeGrafter"/>
</dbReference>
<dbReference type="GO" id="GO:0072686">
    <property type="term" value="C:mitotic spindle"/>
    <property type="evidence" value="ECO:0007669"/>
    <property type="project" value="TreeGrafter"/>
</dbReference>
<dbReference type="Gene3D" id="1.20.5.170">
    <property type="match status" value="1"/>
</dbReference>
<evidence type="ECO:0000256" key="2">
    <source>
        <dbReference type="ARBA" id="ARBA00008029"/>
    </source>
</evidence>
<comment type="subcellular location">
    <subcellularLocation>
        <location evidence="1">Nucleus</location>
    </subcellularLocation>
</comment>
<dbReference type="GO" id="GO:0007094">
    <property type="term" value="P:mitotic spindle assembly checkpoint signaling"/>
    <property type="evidence" value="ECO:0007669"/>
    <property type="project" value="InterPro"/>
</dbReference>
<dbReference type="GO" id="GO:0000776">
    <property type="term" value="C:kinetochore"/>
    <property type="evidence" value="ECO:0007669"/>
    <property type="project" value="TreeGrafter"/>
</dbReference>
<dbReference type="EMBL" id="LRGB01001363">
    <property type="protein sequence ID" value="KZS12143.1"/>
    <property type="molecule type" value="Genomic_DNA"/>
</dbReference>
<evidence type="ECO:0000313" key="8">
    <source>
        <dbReference type="Proteomes" id="UP000076858"/>
    </source>
</evidence>
<accession>A0A164VAW4</accession>
<dbReference type="SUPFAM" id="SSF75704">
    <property type="entry name" value="Mitotic arrest deficient-like 1, Mad1"/>
    <property type="match status" value="1"/>
</dbReference>
<keyword evidence="3" id="KW-0132">Cell division</keyword>
<keyword evidence="6" id="KW-0131">Cell cycle</keyword>